<evidence type="ECO:0000256" key="1">
    <source>
        <dbReference type="SAM" id="MobiDB-lite"/>
    </source>
</evidence>
<evidence type="ECO:0000313" key="2">
    <source>
        <dbReference type="EMBL" id="KAF2576742.1"/>
    </source>
</evidence>
<reference evidence="2" key="1">
    <citation type="submission" date="2019-12" db="EMBL/GenBank/DDBJ databases">
        <title>Genome sequencing and annotation of Brassica cretica.</title>
        <authorList>
            <person name="Studholme D.J."/>
            <person name="Sarris P.F."/>
        </authorList>
    </citation>
    <scope>NUCLEOTIDE SEQUENCE</scope>
    <source>
        <strain evidence="2">PFS-102/07</strain>
        <tissue evidence="2">Leaf</tissue>
    </source>
</reference>
<feature type="region of interest" description="Disordered" evidence="1">
    <location>
        <begin position="1"/>
        <end position="39"/>
    </location>
</feature>
<gene>
    <name evidence="2" type="ORF">F2Q70_00005869</name>
</gene>
<protein>
    <submittedName>
        <fullName evidence="2">Uncharacterized protein</fullName>
    </submittedName>
</protein>
<proteinExistence type="predicted"/>
<organism evidence="2">
    <name type="scientific">Brassica cretica</name>
    <name type="common">Mustard</name>
    <dbReference type="NCBI Taxonomy" id="69181"/>
    <lineage>
        <taxon>Eukaryota</taxon>
        <taxon>Viridiplantae</taxon>
        <taxon>Streptophyta</taxon>
        <taxon>Embryophyta</taxon>
        <taxon>Tracheophyta</taxon>
        <taxon>Spermatophyta</taxon>
        <taxon>Magnoliopsida</taxon>
        <taxon>eudicotyledons</taxon>
        <taxon>Gunneridae</taxon>
        <taxon>Pentapetalae</taxon>
        <taxon>rosids</taxon>
        <taxon>malvids</taxon>
        <taxon>Brassicales</taxon>
        <taxon>Brassicaceae</taxon>
        <taxon>Brassiceae</taxon>
        <taxon>Brassica</taxon>
    </lineage>
</organism>
<feature type="compositionally biased region" description="Basic and acidic residues" evidence="1">
    <location>
        <begin position="7"/>
        <end position="17"/>
    </location>
</feature>
<dbReference type="AlphaFoldDB" id="A0A8S9J5I1"/>
<name>A0A8S9J5I1_BRACR</name>
<sequence>MPPRSRLSREEKGKDIADSPSPTRDASATGSPLDDFDLIHRDALRDTENMTLS</sequence>
<accession>A0A8S9J5I1</accession>
<feature type="compositionally biased region" description="Polar residues" evidence="1">
    <location>
        <begin position="20"/>
        <end position="30"/>
    </location>
</feature>
<dbReference type="EMBL" id="QGKY02001015">
    <property type="protein sequence ID" value="KAF2576742.1"/>
    <property type="molecule type" value="Genomic_DNA"/>
</dbReference>
<comment type="caution">
    <text evidence="2">The sequence shown here is derived from an EMBL/GenBank/DDBJ whole genome shotgun (WGS) entry which is preliminary data.</text>
</comment>